<name>A0A2P5BY05_PARAD</name>
<dbReference type="OrthoDB" id="10272035at2759"/>
<dbReference type="Proteomes" id="UP000237105">
    <property type="component" value="Unassembled WGS sequence"/>
</dbReference>
<dbReference type="EMBL" id="JXTB01000204">
    <property type="protein sequence ID" value="PON53656.1"/>
    <property type="molecule type" value="Genomic_DNA"/>
</dbReference>
<keyword evidence="2" id="KW-1185">Reference proteome</keyword>
<evidence type="ECO:0000313" key="2">
    <source>
        <dbReference type="Proteomes" id="UP000237105"/>
    </source>
</evidence>
<comment type="caution">
    <text evidence="1">The sequence shown here is derived from an EMBL/GenBank/DDBJ whole genome shotgun (WGS) entry which is preliminary data.</text>
</comment>
<sequence>MLKASPVNPEQSSNRFKMIIALLKCHGEHKRVPIQATSFETLIYLPELLDNFLENSLMSGFLCDHPSNQFEQETGVAFSQRAILHI</sequence>
<dbReference type="AlphaFoldDB" id="A0A2P5BY05"/>
<gene>
    <name evidence="1" type="ORF">PanWU01x14_200940</name>
</gene>
<evidence type="ECO:0000313" key="1">
    <source>
        <dbReference type="EMBL" id="PON53656.1"/>
    </source>
</evidence>
<accession>A0A2P5BY05</accession>
<organism evidence="1 2">
    <name type="scientific">Parasponia andersonii</name>
    <name type="common">Sponia andersonii</name>
    <dbReference type="NCBI Taxonomy" id="3476"/>
    <lineage>
        <taxon>Eukaryota</taxon>
        <taxon>Viridiplantae</taxon>
        <taxon>Streptophyta</taxon>
        <taxon>Embryophyta</taxon>
        <taxon>Tracheophyta</taxon>
        <taxon>Spermatophyta</taxon>
        <taxon>Magnoliopsida</taxon>
        <taxon>eudicotyledons</taxon>
        <taxon>Gunneridae</taxon>
        <taxon>Pentapetalae</taxon>
        <taxon>rosids</taxon>
        <taxon>fabids</taxon>
        <taxon>Rosales</taxon>
        <taxon>Cannabaceae</taxon>
        <taxon>Parasponia</taxon>
    </lineage>
</organism>
<proteinExistence type="predicted"/>
<reference evidence="2" key="1">
    <citation type="submission" date="2016-06" db="EMBL/GenBank/DDBJ databases">
        <title>Parallel loss of symbiosis genes in relatives of nitrogen-fixing non-legume Parasponia.</title>
        <authorList>
            <person name="Van Velzen R."/>
            <person name="Holmer R."/>
            <person name="Bu F."/>
            <person name="Rutten L."/>
            <person name="Van Zeijl A."/>
            <person name="Liu W."/>
            <person name="Santuari L."/>
            <person name="Cao Q."/>
            <person name="Sharma T."/>
            <person name="Shen D."/>
            <person name="Roswanjaya Y."/>
            <person name="Wardhani T."/>
            <person name="Kalhor M.S."/>
            <person name="Jansen J."/>
            <person name="Van den Hoogen J."/>
            <person name="Gungor B."/>
            <person name="Hartog M."/>
            <person name="Hontelez J."/>
            <person name="Verver J."/>
            <person name="Yang W.-C."/>
            <person name="Schijlen E."/>
            <person name="Repin R."/>
            <person name="Schilthuizen M."/>
            <person name="Schranz E."/>
            <person name="Heidstra R."/>
            <person name="Miyata K."/>
            <person name="Fedorova E."/>
            <person name="Kohlen W."/>
            <person name="Bisseling T."/>
            <person name="Smit S."/>
            <person name="Geurts R."/>
        </authorList>
    </citation>
    <scope>NUCLEOTIDE SEQUENCE [LARGE SCALE GENOMIC DNA]</scope>
    <source>
        <strain evidence="2">cv. WU1-14</strain>
    </source>
</reference>
<protein>
    <submittedName>
        <fullName evidence="1">Uncharacterized protein</fullName>
    </submittedName>
</protein>